<keyword evidence="5" id="KW-0408">Iron</keyword>
<reference evidence="9" key="1">
    <citation type="submission" date="2016-03" db="EMBL/GenBank/DDBJ databases">
        <authorList>
            <person name="Heylen K."/>
            <person name="De Vos P."/>
            <person name="Vekeman B."/>
        </authorList>
    </citation>
    <scope>NUCLEOTIDE SEQUENCE [LARGE SCALE GENOMIC DNA]</scope>
    <source>
        <strain evidence="9">R-45383</strain>
    </source>
</reference>
<dbReference type="InterPro" id="IPR023885">
    <property type="entry name" value="4Fe4S-binding_SPASM_dom"/>
</dbReference>
<sequence length="358" mass="40988">MKTTSLAHMAVKHGYNHLAEALYLSSGADLTKPVSFYALINERCNVKCRYCKFWRLPEYKPEMTIEQWQTALLSIRAFVGTYSINFSGGEPFLKPGFLDLMDFCRKNGIHSGVTTNGSTLNRKNAARLVETQPFNLNISCDAPSAELHDYLRGYPSLFERLVNGIRYVRDARDKAGLNFPIVIKTTVNAKNFRLLPEMVKWTQEVGATALNLQPLDRWTPETYDELWIEESDWPELERVQNTLIALKRAGEPIMNSETVINQMVKHFREEKAPPEAMPCRVGMRDFFIRTNGDVQTCFYFPVIGNLTQQSAEQIWRGPAARDIRKETIACQKLCLHTCLSQKTLRDKVKMGLILLRGR</sequence>
<dbReference type="Gene3D" id="3.20.20.70">
    <property type="entry name" value="Aldolase class I"/>
    <property type="match status" value="1"/>
</dbReference>
<dbReference type="SFLD" id="SFLDG01067">
    <property type="entry name" value="SPASM/twitch_domain_containing"/>
    <property type="match status" value="1"/>
</dbReference>
<name>A0A177NAG8_9GAMM</name>
<proteinExistence type="predicted"/>
<dbReference type="CDD" id="cd01335">
    <property type="entry name" value="Radical_SAM"/>
    <property type="match status" value="1"/>
</dbReference>
<keyword evidence="4" id="KW-0479">Metal-binding</keyword>
<evidence type="ECO:0000256" key="6">
    <source>
        <dbReference type="ARBA" id="ARBA00023014"/>
    </source>
</evidence>
<evidence type="ECO:0000259" key="7">
    <source>
        <dbReference type="PROSITE" id="PS51918"/>
    </source>
</evidence>
<dbReference type="GO" id="GO:0051539">
    <property type="term" value="F:4 iron, 4 sulfur cluster binding"/>
    <property type="evidence" value="ECO:0007669"/>
    <property type="project" value="UniProtKB-KW"/>
</dbReference>
<protein>
    <submittedName>
        <fullName evidence="8">Radical SAM protein</fullName>
    </submittedName>
</protein>
<dbReference type="AlphaFoldDB" id="A0A177NAG8"/>
<dbReference type="CDD" id="cd21109">
    <property type="entry name" value="SPASM"/>
    <property type="match status" value="1"/>
</dbReference>
<evidence type="ECO:0000313" key="9">
    <source>
        <dbReference type="Proteomes" id="UP000077628"/>
    </source>
</evidence>
<keyword evidence="9" id="KW-1185">Reference proteome</keyword>
<dbReference type="PANTHER" id="PTHR11228">
    <property type="entry name" value="RADICAL SAM DOMAIN PROTEIN"/>
    <property type="match status" value="1"/>
</dbReference>
<dbReference type="InterPro" id="IPR034391">
    <property type="entry name" value="AdoMet-like_SPASM_containing"/>
</dbReference>
<dbReference type="EMBL" id="LUUK01000196">
    <property type="protein sequence ID" value="OAI14885.1"/>
    <property type="molecule type" value="Genomic_DNA"/>
</dbReference>
<keyword evidence="2" id="KW-0004">4Fe-4S</keyword>
<dbReference type="InterPro" id="IPR007197">
    <property type="entry name" value="rSAM"/>
</dbReference>
<accession>A0A177NAG8</accession>
<evidence type="ECO:0000313" key="8">
    <source>
        <dbReference type="EMBL" id="OAI14885.1"/>
    </source>
</evidence>
<dbReference type="PANTHER" id="PTHR11228:SF7">
    <property type="entry name" value="PQQA PEPTIDE CYCLASE"/>
    <property type="match status" value="1"/>
</dbReference>
<feature type="domain" description="Radical SAM core" evidence="7">
    <location>
        <begin position="30"/>
        <end position="247"/>
    </location>
</feature>
<dbReference type="SUPFAM" id="SSF102114">
    <property type="entry name" value="Radical SAM enzymes"/>
    <property type="match status" value="1"/>
</dbReference>
<dbReference type="Pfam" id="PF13186">
    <property type="entry name" value="SPASM"/>
    <property type="match status" value="1"/>
</dbReference>
<comment type="caution">
    <text evidence="8">The sequence shown here is derived from an EMBL/GenBank/DDBJ whole genome shotgun (WGS) entry which is preliminary data.</text>
</comment>
<dbReference type="PIRSF" id="PIRSF037420">
    <property type="entry name" value="PQQ_syn_pqqE"/>
    <property type="match status" value="1"/>
</dbReference>
<dbReference type="GO" id="GO:0003824">
    <property type="term" value="F:catalytic activity"/>
    <property type="evidence" value="ECO:0007669"/>
    <property type="project" value="InterPro"/>
</dbReference>
<dbReference type="SFLD" id="SFLDG01386">
    <property type="entry name" value="main_SPASM_domain-containing"/>
    <property type="match status" value="1"/>
</dbReference>
<keyword evidence="3" id="KW-0949">S-adenosyl-L-methionine</keyword>
<evidence type="ECO:0000256" key="3">
    <source>
        <dbReference type="ARBA" id="ARBA00022691"/>
    </source>
</evidence>
<dbReference type="SFLD" id="SFLDG01387">
    <property type="entry name" value="BtrN-like_SPASM_domain_contain"/>
    <property type="match status" value="1"/>
</dbReference>
<evidence type="ECO:0000256" key="1">
    <source>
        <dbReference type="ARBA" id="ARBA00001966"/>
    </source>
</evidence>
<organism evidence="8 9">
    <name type="scientific">Methylomonas koyamae</name>
    <dbReference type="NCBI Taxonomy" id="702114"/>
    <lineage>
        <taxon>Bacteria</taxon>
        <taxon>Pseudomonadati</taxon>
        <taxon>Pseudomonadota</taxon>
        <taxon>Gammaproteobacteria</taxon>
        <taxon>Methylococcales</taxon>
        <taxon>Methylococcaceae</taxon>
        <taxon>Methylomonas</taxon>
    </lineage>
</organism>
<dbReference type="PROSITE" id="PS51918">
    <property type="entry name" value="RADICAL_SAM"/>
    <property type="match status" value="1"/>
</dbReference>
<dbReference type="RefSeq" id="WP_064030781.1">
    <property type="nucleotide sequence ID" value="NZ_LUUK01000196.1"/>
</dbReference>
<dbReference type="InterPro" id="IPR013785">
    <property type="entry name" value="Aldolase_TIM"/>
</dbReference>
<dbReference type="InterPro" id="IPR058240">
    <property type="entry name" value="rSAM_sf"/>
</dbReference>
<dbReference type="SFLD" id="SFLDS00029">
    <property type="entry name" value="Radical_SAM"/>
    <property type="match status" value="1"/>
</dbReference>
<dbReference type="InterPro" id="IPR050377">
    <property type="entry name" value="Radical_SAM_PqqE_MftC-like"/>
</dbReference>
<dbReference type="OrthoDB" id="9792276at2"/>
<keyword evidence="6" id="KW-0411">Iron-sulfur</keyword>
<comment type="cofactor">
    <cofactor evidence="1">
        <name>[4Fe-4S] cluster</name>
        <dbReference type="ChEBI" id="CHEBI:49883"/>
    </cofactor>
</comment>
<evidence type="ECO:0000256" key="5">
    <source>
        <dbReference type="ARBA" id="ARBA00023004"/>
    </source>
</evidence>
<dbReference type="GO" id="GO:0046872">
    <property type="term" value="F:metal ion binding"/>
    <property type="evidence" value="ECO:0007669"/>
    <property type="project" value="UniProtKB-KW"/>
</dbReference>
<dbReference type="Proteomes" id="UP000077628">
    <property type="component" value="Unassembled WGS sequence"/>
</dbReference>
<dbReference type="STRING" id="702114.A1355_11435"/>
<dbReference type="InterPro" id="IPR017200">
    <property type="entry name" value="PqqE-like"/>
</dbReference>
<evidence type="ECO:0000256" key="2">
    <source>
        <dbReference type="ARBA" id="ARBA00022485"/>
    </source>
</evidence>
<evidence type="ECO:0000256" key="4">
    <source>
        <dbReference type="ARBA" id="ARBA00022723"/>
    </source>
</evidence>
<dbReference type="Pfam" id="PF04055">
    <property type="entry name" value="Radical_SAM"/>
    <property type="match status" value="1"/>
</dbReference>
<gene>
    <name evidence="8" type="ORF">A1355_11435</name>
</gene>